<dbReference type="SUPFAM" id="SSF56601">
    <property type="entry name" value="beta-lactamase/transpeptidase-like"/>
    <property type="match status" value="1"/>
</dbReference>
<dbReference type="AlphaFoldDB" id="A0A5J4P4X3"/>
<organism evidence="1">
    <name type="scientific">termite gut metagenome</name>
    <dbReference type="NCBI Taxonomy" id="433724"/>
    <lineage>
        <taxon>unclassified sequences</taxon>
        <taxon>metagenomes</taxon>
        <taxon>organismal metagenomes</taxon>
    </lineage>
</organism>
<accession>A0A5J4P4X3</accession>
<dbReference type="Gene3D" id="3.40.710.10">
    <property type="entry name" value="DD-peptidase/beta-lactamase superfamily"/>
    <property type="match status" value="1"/>
</dbReference>
<protein>
    <recommendedName>
        <fullName evidence="2">Serine hydrolase</fullName>
    </recommendedName>
</protein>
<proteinExistence type="predicted"/>
<gene>
    <name evidence="1" type="ORF">EZS27_044032</name>
</gene>
<sequence length="76" mass="8464">MKSYLSFLVSLFFILQATAQPLQRIAPELTGMDSHRLLYADEAIQKAIDNKEIPGAVLAVVHNGKMVYLKAFGNKQ</sequence>
<dbReference type="EMBL" id="SNRY01011607">
    <property type="protein sequence ID" value="KAA6304322.1"/>
    <property type="molecule type" value="Genomic_DNA"/>
</dbReference>
<dbReference type="InterPro" id="IPR012338">
    <property type="entry name" value="Beta-lactam/transpept-like"/>
</dbReference>
<comment type="caution">
    <text evidence="1">The sequence shown here is derived from an EMBL/GenBank/DDBJ whole genome shotgun (WGS) entry which is preliminary data.</text>
</comment>
<evidence type="ECO:0008006" key="2">
    <source>
        <dbReference type="Google" id="ProtNLM"/>
    </source>
</evidence>
<reference evidence="1" key="1">
    <citation type="submission" date="2019-03" db="EMBL/GenBank/DDBJ databases">
        <title>Single cell metagenomics reveals metabolic interactions within the superorganism composed of flagellate Streblomastix strix and complex community of Bacteroidetes bacteria on its surface.</title>
        <authorList>
            <person name="Treitli S.C."/>
            <person name="Kolisko M."/>
            <person name="Husnik F."/>
            <person name="Keeling P."/>
            <person name="Hampl V."/>
        </authorList>
    </citation>
    <scope>NUCLEOTIDE SEQUENCE</scope>
    <source>
        <strain evidence="1">STM</strain>
    </source>
</reference>
<evidence type="ECO:0000313" key="1">
    <source>
        <dbReference type="EMBL" id="KAA6304322.1"/>
    </source>
</evidence>
<feature type="non-terminal residue" evidence="1">
    <location>
        <position position="76"/>
    </location>
</feature>
<name>A0A5J4P4X3_9ZZZZ</name>